<keyword evidence="2" id="KW-0812">Transmembrane</keyword>
<proteinExistence type="predicted"/>
<feature type="transmembrane region" description="Helical" evidence="2">
    <location>
        <begin position="158"/>
        <end position="178"/>
    </location>
</feature>
<name>A0A5E4SSW9_9BURK</name>
<sequence>MNEQNFNNDIGQVAGGDVVHNNNGPTQSNVITINGAAPPEKPPTITSLQRRAIFTKAKPIAMAGGVKVLDIYGMIFTQFGIERIVELPRAEFLDAMAFLSDLEKGDSDSDTAADEESGAVAQSPAPAIHVHSVPCHGCVGLSDHLKTSTRQTVVARRWSVAMAFSAAVVTVGVGAGLATGRLEAKGITDSVIRCEFEGQSYSPGSLITIPSSVVRECLPDVQGHGAHWANVASASKRR</sequence>
<protein>
    <submittedName>
        <fullName evidence="3">Uncharacterized protein</fullName>
    </submittedName>
</protein>
<keyword evidence="2" id="KW-0472">Membrane</keyword>
<dbReference type="EMBL" id="CABPRW010000002">
    <property type="protein sequence ID" value="VVD78181.1"/>
    <property type="molecule type" value="Genomic_DNA"/>
</dbReference>
<evidence type="ECO:0000256" key="2">
    <source>
        <dbReference type="SAM" id="Phobius"/>
    </source>
</evidence>
<feature type="compositionally biased region" description="Polar residues" evidence="1">
    <location>
        <begin position="20"/>
        <end position="32"/>
    </location>
</feature>
<organism evidence="3 4">
    <name type="scientific">Pandoraea fibrosis</name>
    <dbReference type="NCBI Taxonomy" id="1891094"/>
    <lineage>
        <taxon>Bacteria</taxon>
        <taxon>Pseudomonadati</taxon>
        <taxon>Pseudomonadota</taxon>
        <taxon>Betaproteobacteria</taxon>
        <taxon>Burkholderiales</taxon>
        <taxon>Burkholderiaceae</taxon>
        <taxon>Pandoraea</taxon>
    </lineage>
</organism>
<dbReference type="AlphaFoldDB" id="A0A5E4SSW9"/>
<evidence type="ECO:0000256" key="1">
    <source>
        <dbReference type="SAM" id="MobiDB-lite"/>
    </source>
</evidence>
<evidence type="ECO:0000313" key="3">
    <source>
        <dbReference type="EMBL" id="VVD78181.1"/>
    </source>
</evidence>
<feature type="compositionally biased region" description="Polar residues" evidence="1">
    <location>
        <begin position="1"/>
        <end position="10"/>
    </location>
</feature>
<feature type="region of interest" description="Disordered" evidence="1">
    <location>
        <begin position="104"/>
        <end position="123"/>
    </location>
</feature>
<evidence type="ECO:0000313" key="4">
    <source>
        <dbReference type="Proteomes" id="UP000382577"/>
    </source>
</evidence>
<dbReference type="Proteomes" id="UP000382577">
    <property type="component" value="Unassembled WGS sequence"/>
</dbReference>
<feature type="compositionally biased region" description="Acidic residues" evidence="1">
    <location>
        <begin position="108"/>
        <end position="117"/>
    </location>
</feature>
<keyword evidence="2" id="KW-1133">Transmembrane helix</keyword>
<dbReference type="RefSeq" id="WP_150598910.1">
    <property type="nucleotide sequence ID" value="NZ_CABPRW010000002.1"/>
</dbReference>
<dbReference type="OrthoDB" id="8943144at2"/>
<reference evidence="3 4" key="1">
    <citation type="submission" date="2019-08" db="EMBL/GenBank/DDBJ databases">
        <authorList>
            <person name="Peeters C."/>
        </authorList>
    </citation>
    <scope>NUCLEOTIDE SEQUENCE [LARGE SCALE GENOMIC DNA]</scope>
    <source>
        <strain evidence="3 4">LMG 31113</strain>
    </source>
</reference>
<gene>
    <name evidence="3" type="ORF">PFI31113_00968</name>
</gene>
<feature type="region of interest" description="Disordered" evidence="1">
    <location>
        <begin position="1"/>
        <end position="42"/>
    </location>
</feature>
<accession>A0A5E4SSW9</accession>